<feature type="non-terminal residue" evidence="2">
    <location>
        <position position="79"/>
    </location>
</feature>
<feature type="compositionally biased region" description="Polar residues" evidence="1">
    <location>
        <begin position="1"/>
        <end position="10"/>
    </location>
</feature>
<name>A0A8J9Y7X3_9NEOP</name>
<accession>A0A8J9Y7X3</accession>
<dbReference type="OrthoDB" id="10503316at2759"/>
<dbReference type="EMBL" id="OV170231">
    <property type="protein sequence ID" value="CAH0716610.1"/>
    <property type="molecule type" value="Genomic_DNA"/>
</dbReference>
<dbReference type="AlphaFoldDB" id="A0A8J9Y7X3"/>
<gene>
    <name evidence="2" type="ORF">BINO364_LOCUS3339</name>
</gene>
<organism evidence="2 3">
    <name type="scientific">Brenthis ino</name>
    <name type="common">lesser marbled fritillary</name>
    <dbReference type="NCBI Taxonomy" id="405034"/>
    <lineage>
        <taxon>Eukaryota</taxon>
        <taxon>Metazoa</taxon>
        <taxon>Ecdysozoa</taxon>
        <taxon>Arthropoda</taxon>
        <taxon>Hexapoda</taxon>
        <taxon>Insecta</taxon>
        <taxon>Pterygota</taxon>
        <taxon>Neoptera</taxon>
        <taxon>Endopterygota</taxon>
        <taxon>Lepidoptera</taxon>
        <taxon>Glossata</taxon>
        <taxon>Ditrysia</taxon>
        <taxon>Papilionoidea</taxon>
        <taxon>Nymphalidae</taxon>
        <taxon>Heliconiinae</taxon>
        <taxon>Argynnini</taxon>
        <taxon>Brenthis</taxon>
    </lineage>
</organism>
<reference evidence="2" key="1">
    <citation type="submission" date="2021-12" db="EMBL/GenBank/DDBJ databases">
        <authorList>
            <person name="Martin H S."/>
        </authorList>
    </citation>
    <scope>NUCLEOTIDE SEQUENCE</scope>
</reference>
<dbReference type="Proteomes" id="UP000838878">
    <property type="component" value="Chromosome 11"/>
</dbReference>
<feature type="region of interest" description="Disordered" evidence="1">
    <location>
        <begin position="1"/>
        <end position="41"/>
    </location>
</feature>
<evidence type="ECO:0000313" key="2">
    <source>
        <dbReference type="EMBL" id="CAH0716610.1"/>
    </source>
</evidence>
<proteinExistence type="predicted"/>
<protein>
    <submittedName>
        <fullName evidence="2">Uncharacterized protein</fullName>
    </submittedName>
</protein>
<evidence type="ECO:0000256" key="1">
    <source>
        <dbReference type="SAM" id="MobiDB-lite"/>
    </source>
</evidence>
<sequence length="79" mass="8521">MSSLPTGGTSRHTEETNLHARQKNKQIEVSDEQAGVRGQEARIIAKPRPVVGDDGVGWFKATPQGGVGRLRGIITPSMR</sequence>
<evidence type="ECO:0000313" key="3">
    <source>
        <dbReference type="Proteomes" id="UP000838878"/>
    </source>
</evidence>
<keyword evidence="3" id="KW-1185">Reference proteome</keyword>